<dbReference type="RefSeq" id="WP_052606887.1">
    <property type="nucleotide sequence ID" value="NZ_JXYS01000110.1"/>
</dbReference>
<dbReference type="EMBL" id="JXYS01000110">
    <property type="protein sequence ID" value="KJF15939.1"/>
    <property type="molecule type" value="Genomic_DNA"/>
</dbReference>
<keyword evidence="2" id="KW-0645">Protease</keyword>
<evidence type="ECO:0000313" key="2">
    <source>
        <dbReference type="EMBL" id="KJF15939.1"/>
    </source>
</evidence>
<protein>
    <submittedName>
        <fullName evidence="2">ATP-dependent protease La (LON) domain protein</fullName>
    </submittedName>
</protein>
<dbReference type="InterPro" id="IPR015947">
    <property type="entry name" value="PUA-like_sf"/>
</dbReference>
<dbReference type="InterPro" id="IPR003111">
    <property type="entry name" value="Lon_prtase_N"/>
</dbReference>
<gene>
    <name evidence="2" type="ORF">AXFE_32240</name>
</gene>
<evidence type="ECO:0000259" key="1">
    <source>
        <dbReference type="PROSITE" id="PS51787"/>
    </source>
</evidence>
<dbReference type="InterPro" id="IPR046336">
    <property type="entry name" value="Lon_prtase_N_sf"/>
</dbReference>
<dbReference type="SMART" id="SM00464">
    <property type="entry name" value="LON"/>
    <property type="match status" value="1"/>
</dbReference>
<name>A0A0D8HDH8_9ACTN</name>
<dbReference type="Gene3D" id="2.30.130.40">
    <property type="entry name" value="LON domain-like"/>
    <property type="match status" value="1"/>
</dbReference>
<accession>A0A0D8HDH8</accession>
<proteinExistence type="predicted"/>
<dbReference type="STRING" id="1280514.AXFE_32240"/>
<keyword evidence="3" id="KW-1185">Reference proteome</keyword>
<dbReference type="AlphaFoldDB" id="A0A0D8HDH8"/>
<reference evidence="2 3" key="1">
    <citation type="submission" date="2015-01" db="EMBL/GenBank/DDBJ databases">
        <title>Draft genome of the acidophilic iron oxidizer Acidithrix ferrooxidans strain Py-F3.</title>
        <authorList>
            <person name="Poehlein A."/>
            <person name="Eisen S."/>
            <person name="Schloemann M."/>
            <person name="Johnson B.D."/>
            <person name="Daniel R."/>
            <person name="Muehling M."/>
        </authorList>
    </citation>
    <scope>NUCLEOTIDE SEQUENCE [LARGE SCALE GENOMIC DNA]</scope>
    <source>
        <strain evidence="2 3">Py-F3</strain>
    </source>
</reference>
<dbReference type="SUPFAM" id="SSF88697">
    <property type="entry name" value="PUA domain-like"/>
    <property type="match status" value="1"/>
</dbReference>
<dbReference type="Pfam" id="PF02190">
    <property type="entry name" value="LON_substr_bdg"/>
    <property type="match status" value="1"/>
</dbReference>
<dbReference type="Proteomes" id="UP000032360">
    <property type="component" value="Unassembled WGS sequence"/>
</dbReference>
<dbReference type="OrthoDB" id="25394at2"/>
<keyword evidence="2" id="KW-0378">Hydrolase</keyword>
<feature type="domain" description="Lon N-terminal" evidence="1">
    <location>
        <begin position="6"/>
        <end position="198"/>
    </location>
</feature>
<sequence>MIFDTPSGVFIIPLILFPGESLTIRVFEPRYHQLIRDCDRNDGCFVIADTDNDKVTIPLQEESPFYATRVRIVSSGLLTTGDRIVEVVGDERISVKNWLPDDPYPVALIRSANDMDLPDLVRLGELENYLKHAIRLAIEMGAKVNIFDSSELPTDPTMRLWALCAKTPLHKDQRHELLVEPFGSNRLETLGGFVAEQIEFYEKMLGIR</sequence>
<organism evidence="2 3">
    <name type="scientific">Acidithrix ferrooxidans</name>
    <dbReference type="NCBI Taxonomy" id="1280514"/>
    <lineage>
        <taxon>Bacteria</taxon>
        <taxon>Bacillati</taxon>
        <taxon>Actinomycetota</taxon>
        <taxon>Acidimicrobiia</taxon>
        <taxon>Acidimicrobiales</taxon>
        <taxon>Acidimicrobiaceae</taxon>
        <taxon>Acidithrix</taxon>
    </lineage>
</organism>
<dbReference type="GO" id="GO:0006508">
    <property type="term" value="P:proteolysis"/>
    <property type="evidence" value="ECO:0007669"/>
    <property type="project" value="UniProtKB-KW"/>
</dbReference>
<comment type="caution">
    <text evidence="2">The sequence shown here is derived from an EMBL/GenBank/DDBJ whole genome shotgun (WGS) entry which is preliminary data.</text>
</comment>
<dbReference type="PROSITE" id="PS51787">
    <property type="entry name" value="LON_N"/>
    <property type="match status" value="1"/>
</dbReference>
<evidence type="ECO:0000313" key="3">
    <source>
        <dbReference type="Proteomes" id="UP000032360"/>
    </source>
</evidence>
<dbReference type="GO" id="GO:0008233">
    <property type="term" value="F:peptidase activity"/>
    <property type="evidence" value="ECO:0007669"/>
    <property type="project" value="UniProtKB-KW"/>
</dbReference>